<dbReference type="InterPro" id="IPR008969">
    <property type="entry name" value="CarboxyPept-like_regulatory"/>
</dbReference>
<evidence type="ECO:0000256" key="1">
    <source>
        <dbReference type="SAM" id="MobiDB-lite"/>
    </source>
</evidence>
<keyword evidence="4" id="KW-1185">Reference proteome</keyword>
<protein>
    <submittedName>
        <fullName evidence="3">Carboxypeptidase-like regulatory domain-containing protein</fullName>
    </submittedName>
</protein>
<organism evidence="3 4">
    <name type="scientific">Sphingobacterium tabacisoli</name>
    <dbReference type="NCBI Taxonomy" id="2044855"/>
    <lineage>
        <taxon>Bacteria</taxon>
        <taxon>Pseudomonadati</taxon>
        <taxon>Bacteroidota</taxon>
        <taxon>Sphingobacteriia</taxon>
        <taxon>Sphingobacteriales</taxon>
        <taxon>Sphingobacteriaceae</taxon>
        <taxon>Sphingobacterium</taxon>
    </lineage>
</organism>
<evidence type="ECO:0000313" key="4">
    <source>
        <dbReference type="Proteomes" id="UP001597440"/>
    </source>
</evidence>
<dbReference type="SUPFAM" id="SSF49464">
    <property type="entry name" value="Carboxypeptidase regulatory domain-like"/>
    <property type="match status" value="1"/>
</dbReference>
<dbReference type="Gene3D" id="2.60.40.1120">
    <property type="entry name" value="Carboxypeptidase-like, regulatory domain"/>
    <property type="match status" value="1"/>
</dbReference>
<dbReference type="EMBL" id="JBHULD010000002">
    <property type="protein sequence ID" value="MFD2552976.1"/>
    <property type="molecule type" value="Genomic_DNA"/>
</dbReference>
<evidence type="ECO:0000313" key="3">
    <source>
        <dbReference type="EMBL" id="MFD2552976.1"/>
    </source>
</evidence>
<dbReference type="Pfam" id="PF13715">
    <property type="entry name" value="CarbopepD_reg_2"/>
    <property type="match status" value="1"/>
</dbReference>
<accession>A0ABW5KWI2</accession>
<feature type="transmembrane region" description="Helical" evidence="2">
    <location>
        <begin position="81"/>
        <end position="101"/>
    </location>
</feature>
<dbReference type="Proteomes" id="UP001597440">
    <property type="component" value="Unassembled WGS sequence"/>
</dbReference>
<keyword evidence="2" id="KW-0812">Transmembrane</keyword>
<comment type="caution">
    <text evidence="3">The sequence shown here is derived from an EMBL/GenBank/DDBJ whole genome shotgun (WGS) entry which is preliminary data.</text>
</comment>
<gene>
    <name evidence="3" type="ORF">ACFSQW_01145</name>
</gene>
<dbReference type="RefSeq" id="WP_210356544.1">
    <property type="nucleotide sequence ID" value="NZ_JAEQMU010000011.1"/>
</dbReference>
<keyword evidence="2" id="KW-1133">Transmembrane helix</keyword>
<sequence length="443" mass="49709">MRKLTFDIAHLRKYVNGELSSKEMHEIERATHDDEMLTDILMGLEIEKNNQSTPLSLADISDQITERTQQRPRSRPLWNNNIFKIAASVVVLLTATGVLFWNTQKQETHSEELAVNDMPEGPIGPSHDRIAEISATPDSVGKLYSEPKYRQQDVHPEQNRKHENVSANLRSRNLTEQEKQILAYTPTEKNIEFSQDIAGTLNLGHPKHESDVIIINTEAQDKSNLIASSSKKQAQPRIADTRVSINPNATLSAAQMRAKLSNMGLEPQTNFISAQVLDQQSKKPLAGVEVTDIQNDRVALTDADGRFTYLANNKQSLKINAEGYTTREIATENGAQTILLSPKESFLEEISITKDSKSSKSTPLMGREKYMTYLRNEINKITEQRYAFTVQIALSKKGDPDTVTITKSSDESLNAKVIRIITRGPHWTTGSDWKKVTLEISSL</sequence>
<name>A0ABW5KWI2_9SPHI</name>
<keyword evidence="2" id="KW-0472">Membrane</keyword>
<reference evidence="4" key="1">
    <citation type="journal article" date="2019" name="Int. J. Syst. Evol. Microbiol.">
        <title>The Global Catalogue of Microorganisms (GCM) 10K type strain sequencing project: providing services to taxonomists for standard genome sequencing and annotation.</title>
        <authorList>
            <consortium name="The Broad Institute Genomics Platform"/>
            <consortium name="The Broad Institute Genome Sequencing Center for Infectious Disease"/>
            <person name="Wu L."/>
            <person name="Ma J."/>
        </authorList>
    </citation>
    <scope>NUCLEOTIDE SEQUENCE [LARGE SCALE GENOMIC DNA]</scope>
    <source>
        <strain evidence="4">KCTC 52298</strain>
    </source>
</reference>
<evidence type="ECO:0000256" key="2">
    <source>
        <dbReference type="SAM" id="Phobius"/>
    </source>
</evidence>
<feature type="region of interest" description="Disordered" evidence="1">
    <location>
        <begin position="149"/>
        <end position="172"/>
    </location>
</feature>
<proteinExistence type="predicted"/>
<feature type="compositionally biased region" description="Basic and acidic residues" evidence="1">
    <location>
        <begin position="149"/>
        <end position="164"/>
    </location>
</feature>